<comment type="catalytic activity">
    <reaction evidence="7">
        <text>L-threonyl-[protein] + ATP = O-phospho-L-threonyl-[protein] + ADP + H(+)</text>
        <dbReference type="Rhea" id="RHEA:46608"/>
        <dbReference type="Rhea" id="RHEA-COMP:11060"/>
        <dbReference type="Rhea" id="RHEA-COMP:11605"/>
        <dbReference type="ChEBI" id="CHEBI:15378"/>
        <dbReference type="ChEBI" id="CHEBI:30013"/>
        <dbReference type="ChEBI" id="CHEBI:30616"/>
        <dbReference type="ChEBI" id="CHEBI:61977"/>
        <dbReference type="ChEBI" id="CHEBI:456216"/>
        <dbReference type="EC" id="2.7.11.1"/>
    </reaction>
</comment>
<reference evidence="13 14" key="1">
    <citation type="submission" date="2024-09" db="EMBL/GenBank/DDBJ databases">
        <title>The Natural Products Discovery Center: Release of the First 8490 Sequenced Strains for Exploring Actinobacteria Biosynthetic Diversity.</title>
        <authorList>
            <person name="Kalkreuter E."/>
            <person name="Kautsar S.A."/>
            <person name="Yang D."/>
            <person name="Bader C.D."/>
            <person name="Teijaro C.N."/>
            <person name="Fluegel L."/>
            <person name="Davis C.M."/>
            <person name="Simpson J.R."/>
            <person name="Lauterbach L."/>
            <person name="Steele A.D."/>
            <person name="Gui C."/>
            <person name="Meng S."/>
            <person name="Li G."/>
            <person name="Viehrig K."/>
            <person name="Ye F."/>
            <person name="Su P."/>
            <person name="Kiefer A.F."/>
            <person name="Nichols A."/>
            <person name="Cepeda A.J."/>
            <person name="Yan W."/>
            <person name="Fan B."/>
            <person name="Jiang Y."/>
            <person name="Adhikari A."/>
            <person name="Zheng C.-J."/>
            <person name="Schuster L."/>
            <person name="Cowan T.M."/>
            <person name="Smanski M.J."/>
            <person name="Chevrette M.G."/>
            <person name="De Carvalho L.P.S."/>
            <person name="Shen B."/>
        </authorList>
    </citation>
    <scope>NUCLEOTIDE SEQUENCE [LARGE SCALE GENOMIC DNA]</scope>
    <source>
        <strain evidence="13 14">NPDC058546</strain>
    </source>
</reference>
<evidence type="ECO:0000256" key="9">
    <source>
        <dbReference type="PROSITE-ProRule" id="PRU10141"/>
    </source>
</evidence>
<dbReference type="InterPro" id="IPR017441">
    <property type="entry name" value="Protein_kinase_ATP_BS"/>
</dbReference>
<evidence type="ECO:0000256" key="6">
    <source>
        <dbReference type="ARBA" id="ARBA00022840"/>
    </source>
</evidence>
<evidence type="ECO:0000313" key="13">
    <source>
        <dbReference type="EMBL" id="MFD4213089.1"/>
    </source>
</evidence>
<dbReference type="SMART" id="SM00740">
    <property type="entry name" value="PASTA"/>
    <property type="match status" value="1"/>
</dbReference>
<feature type="binding site" evidence="9">
    <location>
        <position position="49"/>
    </location>
    <ligand>
        <name>ATP</name>
        <dbReference type="ChEBI" id="CHEBI:30616"/>
    </ligand>
</feature>
<accession>A0ABW6ECQ2</accession>
<dbReference type="InterPro" id="IPR005543">
    <property type="entry name" value="PASTA_dom"/>
</dbReference>
<keyword evidence="4 9" id="KW-0547">Nucleotide-binding</keyword>
<dbReference type="InterPro" id="IPR011009">
    <property type="entry name" value="Kinase-like_dom_sf"/>
</dbReference>
<feature type="compositionally biased region" description="Basic and acidic residues" evidence="10">
    <location>
        <begin position="431"/>
        <end position="441"/>
    </location>
</feature>
<dbReference type="PROSITE" id="PS00107">
    <property type="entry name" value="PROTEIN_KINASE_ATP"/>
    <property type="match status" value="1"/>
</dbReference>
<keyword evidence="3" id="KW-0808">Transferase</keyword>
<dbReference type="Gene3D" id="3.30.10.20">
    <property type="match status" value="1"/>
</dbReference>
<evidence type="ECO:0000313" key="14">
    <source>
        <dbReference type="Proteomes" id="UP001598251"/>
    </source>
</evidence>
<evidence type="ECO:0000256" key="5">
    <source>
        <dbReference type="ARBA" id="ARBA00022777"/>
    </source>
</evidence>
<dbReference type="CDD" id="cd14014">
    <property type="entry name" value="STKc_PknB_like"/>
    <property type="match status" value="1"/>
</dbReference>
<dbReference type="PANTHER" id="PTHR43289">
    <property type="entry name" value="MITOGEN-ACTIVATED PROTEIN KINASE KINASE KINASE 20-RELATED"/>
    <property type="match status" value="1"/>
</dbReference>
<dbReference type="SMART" id="SM00220">
    <property type="entry name" value="S_TKc"/>
    <property type="match status" value="1"/>
</dbReference>
<dbReference type="GO" id="GO:0016301">
    <property type="term" value="F:kinase activity"/>
    <property type="evidence" value="ECO:0007669"/>
    <property type="project" value="UniProtKB-KW"/>
</dbReference>
<evidence type="ECO:0000256" key="2">
    <source>
        <dbReference type="ARBA" id="ARBA00022527"/>
    </source>
</evidence>
<dbReference type="InterPro" id="IPR008271">
    <property type="entry name" value="Ser/Thr_kinase_AS"/>
</dbReference>
<feature type="compositionally biased region" description="Pro residues" evidence="10">
    <location>
        <begin position="338"/>
        <end position="354"/>
    </location>
</feature>
<dbReference type="PANTHER" id="PTHR43289:SF34">
    <property type="entry name" value="SERINE_THREONINE-PROTEIN KINASE YBDM-RELATED"/>
    <property type="match status" value="1"/>
</dbReference>
<name>A0ABW6ECQ2_9ACTN</name>
<gene>
    <name evidence="13" type="ORF">ACFWSS_09295</name>
</gene>
<dbReference type="Proteomes" id="UP001598251">
    <property type="component" value="Unassembled WGS sequence"/>
</dbReference>
<dbReference type="RefSeq" id="WP_189519085.1">
    <property type="nucleotide sequence ID" value="NZ_BMSG01000002.1"/>
</dbReference>
<sequence length="544" mass="57397">MSQDGAQGRYAGGAVAGGRYQLRDLLGEGGMASVYLAYDSALDRQVAIKTLHTELGREQSFRERFRREAQAVAKLQHTNIVSVFDTGEDELGGALMPYIVMEYVEGQPLGSVLAADIRQHGAMPADKALKVTADVLAALETSHEMGLVHRDIKPGNVMMTKRGVVKVMDFGIARAMQSGVTSMTQTGMVVGTPQYLSPEQALGRGVDARSDLYSVGIMLFQLLTGRIPFDADSPLAIAYAHVQEEPVAPSSINRSVTPAMDALVARALKKNPNERFPSAAAMRDEIARVLNAAGGQTGAPMIVSGGGPANSGSGVGSAVFPPVDQSTPAPQSVQTPYQPHPHQQPGPYNQPTPAPSYGYPQSGQVQGYPTPGPLSHQTPPPYSINPQHATAVGTTDRAGSKRNMPVIVGSIVVALLAVGGLITAIALQGGGKDDEAGKDGETGTEQVEGYRPPERNRTMKETECSNASEDSNDPKKVRAPNFIYKDILSAKACALAAGWTIKVIEEPGNTYAEDQVVGQFPSSGAAVDERGAHFELKVSTGKPS</sequence>
<evidence type="ECO:0000256" key="4">
    <source>
        <dbReference type="ARBA" id="ARBA00022741"/>
    </source>
</evidence>
<feature type="region of interest" description="Disordered" evidence="10">
    <location>
        <begin position="301"/>
        <end position="400"/>
    </location>
</feature>
<dbReference type="InterPro" id="IPR000719">
    <property type="entry name" value="Prot_kinase_dom"/>
</dbReference>
<feature type="compositionally biased region" description="Basic and acidic residues" evidence="10">
    <location>
        <begin position="451"/>
        <end position="463"/>
    </location>
</feature>
<feature type="compositionally biased region" description="Polar residues" evidence="10">
    <location>
        <begin position="324"/>
        <end position="333"/>
    </location>
</feature>
<keyword evidence="11" id="KW-1133">Transmembrane helix</keyword>
<keyword evidence="5 13" id="KW-0418">Kinase</keyword>
<dbReference type="Gene3D" id="3.30.200.20">
    <property type="entry name" value="Phosphorylase Kinase, domain 1"/>
    <property type="match status" value="1"/>
</dbReference>
<dbReference type="SUPFAM" id="SSF56112">
    <property type="entry name" value="Protein kinase-like (PK-like)"/>
    <property type="match status" value="1"/>
</dbReference>
<evidence type="ECO:0000256" key="10">
    <source>
        <dbReference type="SAM" id="MobiDB-lite"/>
    </source>
</evidence>
<protein>
    <recommendedName>
        <fullName evidence="1">non-specific serine/threonine protein kinase</fullName>
        <ecNumber evidence="1">2.7.11.1</ecNumber>
    </recommendedName>
</protein>
<evidence type="ECO:0000256" key="3">
    <source>
        <dbReference type="ARBA" id="ARBA00022679"/>
    </source>
</evidence>
<keyword evidence="11" id="KW-0812">Transmembrane</keyword>
<organism evidence="13 14">
    <name type="scientific">Streptomyces sindenensis</name>
    <dbReference type="NCBI Taxonomy" id="67363"/>
    <lineage>
        <taxon>Bacteria</taxon>
        <taxon>Bacillati</taxon>
        <taxon>Actinomycetota</taxon>
        <taxon>Actinomycetes</taxon>
        <taxon>Kitasatosporales</taxon>
        <taxon>Streptomycetaceae</taxon>
        <taxon>Streptomyces</taxon>
    </lineage>
</organism>
<evidence type="ECO:0000256" key="7">
    <source>
        <dbReference type="ARBA" id="ARBA00047899"/>
    </source>
</evidence>
<evidence type="ECO:0000256" key="8">
    <source>
        <dbReference type="ARBA" id="ARBA00048679"/>
    </source>
</evidence>
<dbReference type="CDD" id="cd06577">
    <property type="entry name" value="PASTA_pknB"/>
    <property type="match status" value="1"/>
</dbReference>
<evidence type="ECO:0000256" key="1">
    <source>
        <dbReference type="ARBA" id="ARBA00012513"/>
    </source>
</evidence>
<feature type="compositionally biased region" description="Gly residues" evidence="10">
    <location>
        <begin position="304"/>
        <end position="315"/>
    </location>
</feature>
<feature type="region of interest" description="Disordered" evidence="10">
    <location>
        <begin position="430"/>
        <end position="475"/>
    </location>
</feature>
<keyword evidence="6 9" id="KW-0067">ATP-binding</keyword>
<keyword evidence="14" id="KW-1185">Reference proteome</keyword>
<evidence type="ECO:0000259" key="12">
    <source>
        <dbReference type="PROSITE" id="PS50011"/>
    </source>
</evidence>
<dbReference type="EC" id="2.7.11.1" evidence="1"/>
<proteinExistence type="predicted"/>
<comment type="caution">
    <text evidence="13">The sequence shown here is derived from an EMBL/GenBank/DDBJ whole genome shotgun (WGS) entry which is preliminary data.</text>
</comment>
<evidence type="ECO:0000256" key="11">
    <source>
        <dbReference type="SAM" id="Phobius"/>
    </source>
</evidence>
<keyword evidence="11" id="KW-0472">Membrane</keyword>
<keyword evidence="2" id="KW-0723">Serine/threonine-protein kinase</keyword>
<comment type="catalytic activity">
    <reaction evidence="8">
        <text>L-seryl-[protein] + ATP = O-phospho-L-seryl-[protein] + ADP + H(+)</text>
        <dbReference type="Rhea" id="RHEA:17989"/>
        <dbReference type="Rhea" id="RHEA-COMP:9863"/>
        <dbReference type="Rhea" id="RHEA-COMP:11604"/>
        <dbReference type="ChEBI" id="CHEBI:15378"/>
        <dbReference type="ChEBI" id="CHEBI:29999"/>
        <dbReference type="ChEBI" id="CHEBI:30616"/>
        <dbReference type="ChEBI" id="CHEBI:83421"/>
        <dbReference type="ChEBI" id="CHEBI:456216"/>
        <dbReference type="EC" id="2.7.11.1"/>
    </reaction>
</comment>
<dbReference type="Pfam" id="PF00069">
    <property type="entry name" value="Pkinase"/>
    <property type="match status" value="1"/>
</dbReference>
<feature type="domain" description="Protein kinase" evidence="12">
    <location>
        <begin position="20"/>
        <end position="287"/>
    </location>
</feature>
<feature type="transmembrane region" description="Helical" evidence="11">
    <location>
        <begin position="406"/>
        <end position="427"/>
    </location>
</feature>
<dbReference type="EMBL" id="JBHXOF010000003">
    <property type="protein sequence ID" value="MFD4213089.1"/>
    <property type="molecule type" value="Genomic_DNA"/>
</dbReference>
<dbReference type="PROSITE" id="PS50011">
    <property type="entry name" value="PROTEIN_KINASE_DOM"/>
    <property type="match status" value="1"/>
</dbReference>
<dbReference type="Gene3D" id="1.10.510.10">
    <property type="entry name" value="Transferase(Phosphotransferase) domain 1"/>
    <property type="match status" value="1"/>
</dbReference>
<dbReference type="Pfam" id="PF03793">
    <property type="entry name" value="PASTA"/>
    <property type="match status" value="1"/>
</dbReference>
<dbReference type="PROSITE" id="PS00108">
    <property type="entry name" value="PROTEIN_KINASE_ST"/>
    <property type="match status" value="1"/>
</dbReference>